<dbReference type="GO" id="GO:0034704">
    <property type="term" value="C:calcium channel complex"/>
    <property type="evidence" value="ECO:0007669"/>
    <property type="project" value="TreeGrafter"/>
</dbReference>
<proteinExistence type="predicted"/>
<organism evidence="1">
    <name type="scientific">Cyprideis torosa</name>
    <dbReference type="NCBI Taxonomy" id="163714"/>
    <lineage>
        <taxon>Eukaryota</taxon>
        <taxon>Metazoa</taxon>
        <taxon>Ecdysozoa</taxon>
        <taxon>Arthropoda</taxon>
        <taxon>Crustacea</taxon>
        <taxon>Oligostraca</taxon>
        <taxon>Ostracoda</taxon>
        <taxon>Podocopa</taxon>
        <taxon>Podocopida</taxon>
        <taxon>Cytherocopina</taxon>
        <taxon>Cytheroidea</taxon>
        <taxon>Cytherideidae</taxon>
        <taxon>Cyprideis</taxon>
    </lineage>
</organism>
<dbReference type="InterPro" id="IPR036300">
    <property type="entry name" value="MIR_dom_sf"/>
</dbReference>
<dbReference type="PROSITE" id="PS50919">
    <property type="entry name" value="MIR"/>
    <property type="match status" value="1"/>
</dbReference>
<dbReference type="GO" id="GO:0030018">
    <property type="term" value="C:Z disc"/>
    <property type="evidence" value="ECO:0007669"/>
    <property type="project" value="TreeGrafter"/>
</dbReference>
<protein>
    <submittedName>
        <fullName evidence="1">Uncharacterized protein</fullName>
    </submittedName>
</protein>
<dbReference type="AlphaFoldDB" id="A0A7R8W9I2"/>
<dbReference type="GO" id="GO:0033017">
    <property type="term" value="C:sarcoplasmic reticulum membrane"/>
    <property type="evidence" value="ECO:0007669"/>
    <property type="project" value="TreeGrafter"/>
</dbReference>
<dbReference type="InterPro" id="IPR014821">
    <property type="entry name" value="Ins145_P3_rcpt"/>
</dbReference>
<dbReference type="PANTHER" id="PTHR46399:SF8">
    <property type="entry name" value="B30.2_SPRY DOMAIN-CONTAINING PROTEIN"/>
    <property type="match status" value="1"/>
</dbReference>
<dbReference type="GO" id="GO:0006941">
    <property type="term" value="P:striated muscle contraction"/>
    <property type="evidence" value="ECO:0007669"/>
    <property type="project" value="TreeGrafter"/>
</dbReference>
<dbReference type="InterPro" id="IPR016093">
    <property type="entry name" value="MIR_motif"/>
</dbReference>
<dbReference type="InterPro" id="IPR013333">
    <property type="entry name" value="Ryan_recept"/>
</dbReference>
<evidence type="ECO:0000313" key="1">
    <source>
        <dbReference type="EMBL" id="CAD7227440.1"/>
    </source>
</evidence>
<reference evidence="1" key="1">
    <citation type="submission" date="2020-11" db="EMBL/GenBank/DDBJ databases">
        <authorList>
            <person name="Tran Van P."/>
        </authorList>
    </citation>
    <scope>NUCLEOTIDE SEQUENCE</scope>
</reference>
<dbReference type="GO" id="GO:0005219">
    <property type="term" value="F:ryanodine-sensitive calcium-release channel activity"/>
    <property type="evidence" value="ECO:0007669"/>
    <property type="project" value="InterPro"/>
</dbReference>
<dbReference type="SUPFAM" id="SSF82109">
    <property type="entry name" value="MIR domain"/>
    <property type="match status" value="1"/>
</dbReference>
<dbReference type="PRINTS" id="PR00795">
    <property type="entry name" value="RYANODINER"/>
</dbReference>
<dbReference type="Gene3D" id="2.80.10.50">
    <property type="match status" value="1"/>
</dbReference>
<dbReference type="GO" id="GO:0042383">
    <property type="term" value="C:sarcolemma"/>
    <property type="evidence" value="ECO:0007669"/>
    <property type="project" value="TreeGrafter"/>
</dbReference>
<dbReference type="EMBL" id="OB661140">
    <property type="protein sequence ID" value="CAD7227440.1"/>
    <property type="molecule type" value="Genomic_DNA"/>
</dbReference>
<name>A0A7R8W9I2_9CRUS</name>
<dbReference type="Pfam" id="PF08709">
    <property type="entry name" value="Ins145_P3_rec"/>
    <property type="match status" value="1"/>
</dbReference>
<feature type="non-terminal residue" evidence="1">
    <location>
        <position position="182"/>
    </location>
</feature>
<dbReference type="SMART" id="SM00472">
    <property type="entry name" value="MIR"/>
    <property type="match status" value="1"/>
</dbReference>
<dbReference type="GO" id="GO:0014808">
    <property type="term" value="P:release of sequestered calcium ion into cytosol by sarcoplasmic reticulum"/>
    <property type="evidence" value="ECO:0007669"/>
    <property type="project" value="TreeGrafter"/>
</dbReference>
<dbReference type="FunFam" id="2.80.10.50:FF:000021">
    <property type="entry name" value="Ryanodine receptor, isoform F"/>
    <property type="match status" value="1"/>
</dbReference>
<dbReference type="InterPro" id="IPR015925">
    <property type="entry name" value="Ryanodine_IP3_receptor"/>
</dbReference>
<accession>A0A7R8W9I2</accession>
<dbReference type="PANTHER" id="PTHR46399">
    <property type="entry name" value="B30.2/SPRY DOMAIN-CONTAINING PROTEIN"/>
    <property type="match status" value="1"/>
</dbReference>
<dbReference type="OrthoDB" id="300855at2759"/>
<dbReference type="GO" id="GO:0005790">
    <property type="term" value="C:smooth endoplasmic reticulum"/>
    <property type="evidence" value="ECO:0007669"/>
    <property type="project" value="TreeGrafter"/>
</dbReference>
<gene>
    <name evidence="1" type="ORF">CTOB1V02_LOCUS5347</name>
</gene>
<sequence length="182" mass="19798">MSEGENASEQDDVSFLRTEDMVCLQCTATGERVCLAAEGFGNRHCFLENVADKNLPPDLATAVFVIEQALSVRALQELVTATGGDSEKGSTGSSHRTLLYGNAVLLRHMNSMMYLACLSSSSSSDKLAFDVGLKEVSEGESCWWTIHPASKQRSEGEKVRVGDDLILVSVATERYLVSSLKW</sequence>